<evidence type="ECO:0000256" key="1">
    <source>
        <dbReference type="SAM" id="MobiDB-lite"/>
    </source>
</evidence>
<feature type="transmembrane region" description="Helical" evidence="2">
    <location>
        <begin position="100"/>
        <end position="119"/>
    </location>
</feature>
<reference evidence="3" key="1">
    <citation type="submission" date="2021-01" db="EMBL/GenBank/DDBJ databases">
        <title>Whole genome shotgun sequence of Planosporangium flavigriseum NBRC 105377.</title>
        <authorList>
            <person name="Komaki H."/>
            <person name="Tamura T."/>
        </authorList>
    </citation>
    <scope>NUCLEOTIDE SEQUENCE</scope>
    <source>
        <strain evidence="3">NBRC 105377</strain>
    </source>
</reference>
<protein>
    <submittedName>
        <fullName evidence="3">Uncharacterized protein</fullName>
    </submittedName>
</protein>
<organism evidence="3 4">
    <name type="scientific">Planosporangium flavigriseum</name>
    <dbReference type="NCBI Taxonomy" id="373681"/>
    <lineage>
        <taxon>Bacteria</taxon>
        <taxon>Bacillati</taxon>
        <taxon>Actinomycetota</taxon>
        <taxon>Actinomycetes</taxon>
        <taxon>Micromonosporales</taxon>
        <taxon>Micromonosporaceae</taxon>
        <taxon>Planosporangium</taxon>
    </lineage>
</organism>
<dbReference type="Proteomes" id="UP000653674">
    <property type="component" value="Unassembled WGS sequence"/>
</dbReference>
<gene>
    <name evidence="3" type="ORF">Pfl04_50700</name>
</gene>
<accession>A0A8J3PNJ2</accession>
<evidence type="ECO:0000313" key="3">
    <source>
        <dbReference type="EMBL" id="GIG76666.1"/>
    </source>
</evidence>
<comment type="caution">
    <text evidence="3">The sequence shown here is derived from an EMBL/GenBank/DDBJ whole genome shotgun (WGS) entry which is preliminary data.</text>
</comment>
<feature type="region of interest" description="Disordered" evidence="1">
    <location>
        <begin position="51"/>
        <end position="74"/>
    </location>
</feature>
<dbReference type="EMBL" id="BONU01000068">
    <property type="protein sequence ID" value="GIG76666.1"/>
    <property type="molecule type" value="Genomic_DNA"/>
</dbReference>
<feature type="transmembrane region" description="Helical" evidence="2">
    <location>
        <begin position="12"/>
        <end position="35"/>
    </location>
</feature>
<proteinExistence type="predicted"/>
<keyword evidence="2" id="KW-1133">Transmembrane helix</keyword>
<feature type="transmembrane region" description="Helical" evidence="2">
    <location>
        <begin position="131"/>
        <end position="150"/>
    </location>
</feature>
<dbReference type="AlphaFoldDB" id="A0A8J3PNJ2"/>
<sequence length="168" mass="17265">MPRAPRPGTVRAAVYVQVGVAVLLLATSAGVAVVLGGLSLGLALGAIQGAEQTGSEPNDRRSTDATAQSWSPPVSTVEIGGRTGWVLMAMTTDTTPSEDPMLAIVAAAVFGFALLLDLLNTNLGAPDLFNWNTLVLIGLFCLALHLAGVGRGTAGGGRWYRGRRPGRG</sequence>
<keyword evidence="2" id="KW-0472">Membrane</keyword>
<evidence type="ECO:0000313" key="4">
    <source>
        <dbReference type="Proteomes" id="UP000653674"/>
    </source>
</evidence>
<keyword evidence="2" id="KW-0812">Transmembrane</keyword>
<name>A0A8J3PNJ2_9ACTN</name>
<evidence type="ECO:0000256" key="2">
    <source>
        <dbReference type="SAM" id="Phobius"/>
    </source>
</evidence>
<keyword evidence="4" id="KW-1185">Reference proteome</keyword>
<feature type="compositionally biased region" description="Polar residues" evidence="1">
    <location>
        <begin position="64"/>
        <end position="74"/>
    </location>
</feature>